<dbReference type="Gene3D" id="2.130.10.10">
    <property type="entry name" value="YVTN repeat-like/Quinoprotein amine dehydrogenase"/>
    <property type="match status" value="1"/>
</dbReference>
<dbReference type="GO" id="GO:0006400">
    <property type="term" value="P:tRNA modification"/>
    <property type="evidence" value="ECO:0007669"/>
    <property type="project" value="TreeGrafter"/>
</dbReference>
<proteinExistence type="predicted"/>
<protein>
    <submittedName>
        <fullName evidence="8">Uncharacterized protein</fullName>
    </submittedName>
</protein>
<accession>A0AAD9JFT6</accession>
<feature type="compositionally biased region" description="Basic and acidic residues" evidence="7">
    <location>
        <begin position="281"/>
        <end position="295"/>
    </location>
</feature>
<keyword evidence="3" id="KW-0819">tRNA processing</keyword>
<dbReference type="EMBL" id="JAODUP010000337">
    <property type="protein sequence ID" value="KAK2152206.1"/>
    <property type="molecule type" value="Genomic_DNA"/>
</dbReference>
<gene>
    <name evidence="8" type="ORF">LSH36_337g02031</name>
</gene>
<dbReference type="Proteomes" id="UP001208570">
    <property type="component" value="Unassembled WGS sequence"/>
</dbReference>
<evidence type="ECO:0000256" key="5">
    <source>
        <dbReference type="ARBA" id="ARBA00023242"/>
    </source>
</evidence>
<evidence type="ECO:0000313" key="9">
    <source>
        <dbReference type="Proteomes" id="UP001208570"/>
    </source>
</evidence>
<dbReference type="GO" id="GO:0043527">
    <property type="term" value="C:tRNA methyltransferase complex"/>
    <property type="evidence" value="ECO:0007669"/>
    <property type="project" value="TreeGrafter"/>
</dbReference>
<dbReference type="PANTHER" id="PTHR16288">
    <property type="entry name" value="WD40 REPEAT PROTEIN 4"/>
    <property type="match status" value="1"/>
</dbReference>
<feature type="region of interest" description="Disordered" evidence="7">
    <location>
        <begin position="51"/>
        <end position="87"/>
    </location>
</feature>
<reference evidence="8" key="1">
    <citation type="journal article" date="2023" name="Mol. Biol. Evol.">
        <title>Third-Generation Sequencing Reveals the Adaptive Role of the Epigenome in Three Deep-Sea Polychaetes.</title>
        <authorList>
            <person name="Perez M."/>
            <person name="Aroh O."/>
            <person name="Sun Y."/>
            <person name="Lan Y."/>
            <person name="Juniper S.K."/>
            <person name="Young C.R."/>
            <person name="Angers B."/>
            <person name="Qian P.Y."/>
        </authorList>
    </citation>
    <scope>NUCLEOTIDE SEQUENCE</scope>
    <source>
        <strain evidence="8">P08H-3</strain>
    </source>
</reference>
<comment type="caution">
    <text evidence="8">The sequence shown here is derived from an EMBL/GenBank/DDBJ whole genome shotgun (WGS) entry which is preliminary data.</text>
</comment>
<dbReference type="GO" id="GO:0005829">
    <property type="term" value="C:cytosol"/>
    <property type="evidence" value="ECO:0007669"/>
    <property type="project" value="TreeGrafter"/>
</dbReference>
<feature type="repeat" description="WD" evidence="6">
    <location>
        <begin position="5"/>
        <end position="46"/>
    </location>
</feature>
<evidence type="ECO:0000256" key="1">
    <source>
        <dbReference type="ARBA" id="ARBA00004123"/>
    </source>
</evidence>
<dbReference type="InterPro" id="IPR015943">
    <property type="entry name" value="WD40/YVTN_repeat-like_dom_sf"/>
</dbReference>
<dbReference type="InterPro" id="IPR036322">
    <property type="entry name" value="WD40_repeat_dom_sf"/>
</dbReference>
<dbReference type="AlphaFoldDB" id="A0AAD9JFT6"/>
<keyword evidence="4" id="KW-0677">Repeat</keyword>
<keyword evidence="9" id="KW-1185">Reference proteome</keyword>
<evidence type="ECO:0000256" key="6">
    <source>
        <dbReference type="PROSITE-ProRule" id="PRU00221"/>
    </source>
</evidence>
<evidence type="ECO:0000313" key="8">
    <source>
        <dbReference type="EMBL" id="KAK2152206.1"/>
    </source>
</evidence>
<organism evidence="8 9">
    <name type="scientific">Paralvinella palmiformis</name>
    <dbReference type="NCBI Taxonomy" id="53620"/>
    <lineage>
        <taxon>Eukaryota</taxon>
        <taxon>Metazoa</taxon>
        <taxon>Spiralia</taxon>
        <taxon>Lophotrochozoa</taxon>
        <taxon>Annelida</taxon>
        <taxon>Polychaeta</taxon>
        <taxon>Sedentaria</taxon>
        <taxon>Canalipalpata</taxon>
        <taxon>Terebellida</taxon>
        <taxon>Terebelliformia</taxon>
        <taxon>Alvinellidae</taxon>
        <taxon>Paralvinella</taxon>
    </lineage>
</organism>
<dbReference type="GO" id="GO:0036265">
    <property type="term" value="P:RNA (guanine-N7)-methylation"/>
    <property type="evidence" value="ECO:0007669"/>
    <property type="project" value="InterPro"/>
</dbReference>
<feature type="region of interest" description="Disordered" evidence="7">
    <location>
        <begin position="235"/>
        <end position="295"/>
    </location>
</feature>
<keyword evidence="5" id="KW-0539">Nucleus</keyword>
<dbReference type="GO" id="GO:0005634">
    <property type="term" value="C:nucleus"/>
    <property type="evidence" value="ECO:0007669"/>
    <property type="project" value="UniProtKB-SubCell"/>
</dbReference>
<feature type="compositionally biased region" description="Basic and acidic residues" evidence="7">
    <location>
        <begin position="51"/>
        <end position="75"/>
    </location>
</feature>
<name>A0AAD9JFT6_9ANNE</name>
<dbReference type="PANTHER" id="PTHR16288:SF0">
    <property type="entry name" value="TRNA (GUANINE-N(7)-)-METHYLTRANSFERASE NON-CATALYTIC SUBUNIT WDR4"/>
    <property type="match status" value="1"/>
</dbReference>
<evidence type="ECO:0000256" key="7">
    <source>
        <dbReference type="SAM" id="MobiDB-lite"/>
    </source>
</evidence>
<evidence type="ECO:0000256" key="4">
    <source>
        <dbReference type="ARBA" id="ARBA00022737"/>
    </source>
</evidence>
<evidence type="ECO:0000256" key="3">
    <source>
        <dbReference type="ARBA" id="ARBA00022694"/>
    </source>
</evidence>
<dbReference type="SUPFAM" id="SSF50978">
    <property type="entry name" value="WD40 repeat-like"/>
    <property type="match status" value="1"/>
</dbReference>
<dbReference type="InterPro" id="IPR028884">
    <property type="entry name" value="Trm82"/>
</dbReference>
<comment type="subcellular location">
    <subcellularLocation>
        <location evidence="1">Nucleus</location>
    </subcellularLocation>
</comment>
<dbReference type="InterPro" id="IPR001680">
    <property type="entry name" value="WD40_rpt"/>
</dbReference>
<keyword evidence="2 6" id="KW-0853">WD repeat</keyword>
<dbReference type="PROSITE" id="PS50082">
    <property type="entry name" value="WD_REPEATS_2"/>
    <property type="match status" value="1"/>
</dbReference>
<sequence>MDVPAKTTRGFVSQLIYLEEEDVIVSGSGDGTLRAWNYHDGQQLSITDCRTHLDHHSDNPDHSSEIQTEDRENGDRPSSQDSVQKRGQNDQGIDLKCLVHCQQEKLIVVGFERLQLLLVYKYVCQSSDELSIALTFRQKLLLSGDFWDMTFDTKGHLWVLQAYKDKPLEVFQTNSSDDQLVPLEAAGDKRNFLPTLTAVSQKWHLLKDCGGGDGLFSVLHKIKVDNAQFYRERKHQRLEEQKRRHKAKKERKQTPKEVSTSSESLVHHQTKPSILATSGDWKGDLPECKKTKLDG</sequence>
<evidence type="ECO:0000256" key="2">
    <source>
        <dbReference type="ARBA" id="ARBA00022574"/>
    </source>
</evidence>